<gene>
    <name evidence="1" type="ORF">LCGC14_2723620</name>
</gene>
<dbReference type="Gene3D" id="2.120.10.30">
    <property type="entry name" value="TolB, C-terminal domain"/>
    <property type="match status" value="1"/>
</dbReference>
<organism evidence="1">
    <name type="scientific">marine sediment metagenome</name>
    <dbReference type="NCBI Taxonomy" id="412755"/>
    <lineage>
        <taxon>unclassified sequences</taxon>
        <taxon>metagenomes</taxon>
        <taxon>ecological metagenomes</taxon>
    </lineage>
</organism>
<dbReference type="InterPro" id="IPR011042">
    <property type="entry name" value="6-blade_b-propeller_TolB-like"/>
</dbReference>
<comment type="caution">
    <text evidence="1">The sequence shown here is derived from an EMBL/GenBank/DDBJ whole genome shotgun (WGS) entry which is preliminary data.</text>
</comment>
<reference evidence="1" key="1">
    <citation type="journal article" date="2015" name="Nature">
        <title>Complex archaea that bridge the gap between prokaryotes and eukaryotes.</title>
        <authorList>
            <person name="Spang A."/>
            <person name="Saw J.H."/>
            <person name="Jorgensen S.L."/>
            <person name="Zaremba-Niedzwiedzka K."/>
            <person name="Martijn J."/>
            <person name="Lind A.E."/>
            <person name="van Eijk R."/>
            <person name="Schleper C."/>
            <person name="Guy L."/>
            <person name="Ettema T.J."/>
        </authorList>
    </citation>
    <scope>NUCLEOTIDE SEQUENCE</scope>
</reference>
<dbReference type="EMBL" id="LAZR01049128">
    <property type="protein sequence ID" value="KKK90377.1"/>
    <property type="molecule type" value="Genomic_DNA"/>
</dbReference>
<accession>A0A0F8Z9D2</accession>
<protein>
    <recommendedName>
        <fullName evidence="2">Dipeptidylpeptidase IV N-terminal domain-containing protein</fullName>
    </recommendedName>
</protein>
<proteinExistence type="predicted"/>
<dbReference type="SUPFAM" id="SSF69304">
    <property type="entry name" value="Tricorn protease N-terminal domain"/>
    <property type="match status" value="1"/>
</dbReference>
<evidence type="ECO:0008006" key="2">
    <source>
        <dbReference type="Google" id="ProtNLM"/>
    </source>
</evidence>
<evidence type="ECO:0000313" key="1">
    <source>
        <dbReference type="EMBL" id="KKK90377.1"/>
    </source>
</evidence>
<dbReference type="AlphaFoldDB" id="A0A0F8Z9D2"/>
<sequence length="242" mass="27085">MTNEIFKVENAINTAWSPDGIEIAALRIPQREGSSPSDTTQGFPVLVGLETGDERPLSADIKEHDLVYQIAWHPAGEVIAYRDGLYDRVTGDRVDLPGVPVFWSPDGELLFMTFEFKPGFNATTAQLWDLKEGKPLIGLDIRNTGTDEPPWQYIRRWTAWTPSGRFLMYLDPNPGRYFFRLYDAVEISQKRYGNIKGEAPSPAPDGAHVVFMDEGNVWVFALDGSALEDIADGTLPAWQPQP</sequence>
<name>A0A0F8Z9D2_9ZZZZ</name>